<evidence type="ECO:0000313" key="4">
    <source>
        <dbReference type="Proteomes" id="UP000770661"/>
    </source>
</evidence>
<feature type="region of interest" description="Disordered" evidence="1">
    <location>
        <begin position="21"/>
        <end position="109"/>
    </location>
</feature>
<keyword evidence="2" id="KW-0732">Signal</keyword>
<feature type="compositionally biased region" description="Low complexity" evidence="1">
    <location>
        <begin position="63"/>
        <end position="74"/>
    </location>
</feature>
<dbReference type="OrthoDB" id="10262320at2759"/>
<feature type="signal peptide" evidence="2">
    <location>
        <begin position="1"/>
        <end position="18"/>
    </location>
</feature>
<feature type="compositionally biased region" description="Basic and acidic residues" evidence="1">
    <location>
        <begin position="227"/>
        <end position="238"/>
    </location>
</feature>
<name>A0A8J4Y0D9_CHIOP</name>
<evidence type="ECO:0000256" key="2">
    <source>
        <dbReference type="SAM" id="SignalP"/>
    </source>
</evidence>
<protein>
    <recommendedName>
        <fullName evidence="5">MADF domain-containing protein</fullName>
    </recommendedName>
</protein>
<feature type="chain" id="PRO_5035323519" description="MADF domain-containing protein" evidence="2">
    <location>
        <begin position="19"/>
        <end position="487"/>
    </location>
</feature>
<organism evidence="3 4">
    <name type="scientific">Chionoecetes opilio</name>
    <name type="common">Atlantic snow crab</name>
    <name type="synonym">Cancer opilio</name>
    <dbReference type="NCBI Taxonomy" id="41210"/>
    <lineage>
        <taxon>Eukaryota</taxon>
        <taxon>Metazoa</taxon>
        <taxon>Ecdysozoa</taxon>
        <taxon>Arthropoda</taxon>
        <taxon>Crustacea</taxon>
        <taxon>Multicrustacea</taxon>
        <taxon>Malacostraca</taxon>
        <taxon>Eumalacostraca</taxon>
        <taxon>Eucarida</taxon>
        <taxon>Decapoda</taxon>
        <taxon>Pleocyemata</taxon>
        <taxon>Brachyura</taxon>
        <taxon>Eubrachyura</taxon>
        <taxon>Majoidea</taxon>
        <taxon>Majidae</taxon>
        <taxon>Chionoecetes</taxon>
    </lineage>
</organism>
<evidence type="ECO:0000313" key="3">
    <source>
        <dbReference type="EMBL" id="KAG0714446.1"/>
    </source>
</evidence>
<dbReference type="Proteomes" id="UP000770661">
    <property type="component" value="Unassembled WGS sequence"/>
</dbReference>
<feature type="region of interest" description="Disordered" evidence="1">
    <location>
        <begin position="422"/>
        <end position="487"/>
    </location>
</feature>
<feature type="region of interest" description="Disordered" evidence="1">
    <location>
        <begin position="226"/>
        <end position="266"/>
    </location>
</feature>
<feature type="compositionally biased region" description="Polar residues" evidence="1">
    <location>
        <begin position="451"/>
        <end position="467"/>
    </location>
</feature>
<evidence type="ECO:0000256" key="1">
    <source>
        <dbReference type="SAM" id="MobiDB-lite"/>
    </source>
</evidence>
<reference evidence="3" key="1">
    <citation type="submission" date="2020-07" db="EMBL/GenBank/DDBJ databases">
        <title>The High-quality genome of the commercially important snow crab, Chionoecetes opilio.</title>
        <authorList>
            <person name="Jeong J.-H."/>
            <person name="Ryu S."/>
        </authorList>
    </citation>
    <scope>NUCLEOTIDE SEQUENCE</scope>
    <source>
        <strain evidence="3">MADBK_172401_WGS</strain>
        <tissue evidence="3">Digestive gland</tissue>
    </source>
</reference>
<feature type="compositionally biased region" description="Basic and acidic residues" evidence="1">
    <location>
        <begin position="478"/>
        <end position="487"/>
    </location>
</feature>
<feature type="compositionally biased region" description="Basic residues" evidence="1">
    <location>
        <begin position="92"/>
        <end position="105"/>
    </location>
</feature>
<evidence type="ECO:0008006" key="5">
    <source>
        <dbReference type="Google" id="ProtNLM"/>
    </source>
</evidence>
<dbReference type="AlphaFoldDB" id="A0A8J4Y0D9"/>
<feature type="compositionally biased region" description="Polar residues" evidence="1">
    <location>
        <begin position="434"/>
        <end position="443"/>
    </location>
</feature>
<dbReference type="EMBL" id="JACEEZ010020527">
    <property type="protein sequence ID" value="KAG0714446.1"/>
    <property type="molecule type" value="Genomic_DNA"/>
</dbReference>
<keyword evidence="4" id="KW-1185">Reference proteome</keyword>
<gene>
    <name evidence="3" type="ORF">GWK47_014138</name>
</gene>
<sequence length="487" mass="54392">MELFCCLVFTLWACMVLTQSCRKKKDPPPPSRHLPSADESASSHHEEEPDSRRSLSPTHGRARSASPTSRPSSPVGSLASDGDGPGEEEHAAKKKTTKKRKKTRKDCKISDQDVEDDLVEWFSDNDSRWNTQRTAYRDKARRQRLLATKAEQLGISSEHLWTWFKSLRGMFTRLDKKKSGDGQPTFTEREKWIREKFKIFQRAVNHRSKPVKSMKAIIAQSEGNLDEAERAAAEQHVEVDDDGRELATSSSKSSKSKWSSEPHPEIEALQKKVKESGEIVEVLRSQILPPEPVNDRTTFSAKGINKVLAIFLESSSEDELPSIAPRRQPTATVTSVSPASSLQQVQQGVSLSSSGACQWRAPLPGLASVWQSQDPAYMQQYHQQQQHWPIPSPSPRPVAMSRAFPVTSQVIRGASKVLMDENMDENTGPADASLSDQNSSGVTSFLKEFDTSQVNLNTPTLERSLSTPALPESYQDNNNKENKEKDK</sequence>
<comment type="caution">
    <text evidence="3">The sequence shown here is derived from an EMBL/GenBank/DDBJ whole genome shotgun (WGS) entry which is preliminary data.</text>
</comment>
<accession>A0A8J4Y0D9</accession>
<proteinExistence type="predicted"/>
<feature type="compositionally biased region" description="Basic and acidic residues" evidence="1">
    <location>
        <begin position="41"/>
        <end position="53"/>
    </location>
</feature>